<dbReference type="Gene3D" id="3.10.10.10">
    <property type="entry name" value="HIV Type 1 Reverse Transcriptase, subunit A, domain 1"/>
    <property type="match status" value="1"/>
</dbReference>
<sequence length="309" mass="35333">MCRKKGARSEASISESKSKEKQRVDNVSWADLSDKASTRLRNIKNKLLSIKNTNFRINSFGRNKSNWTKTYQIGSRLVKFKIDTGADVNCVPLNIVKEMKIKMNSEQNDFPVFDYSNNKVKIFGIVKIKLVAVKFHFERIVDFVVVDSTFKAILGLQTCIELGLIKRLVIESIRFANERDQFVSKHNDVFTGLGKIPGQITIHLQENSKPVVHYRKRFPDTIVKKLKPKLDEMVDKGIISPVSHPTSNLQVVEKSNDDLRICLDPKPLNKCLRREHFLIPTIDNLTSELANKKIFTIGLLKWVLAIRVG</sequence>
<protein>
    <submittedName>
        <fullName evidence="3">Uncharacterized protein LOC125777149</fullName>
    </submittedName>
</protein>
<reference evidence="3" key="1">
    <citation type="submission" date="2025-08" db="UniProtKB">
        <authorList>
            <consortium name="RefSeq"/>
        </authorList>
    </citation>
    <scope>IDENTIFICATION</scope>
    <source>
        <tissue evidence="3">Adult</tissue>
    </source>
</reference>
<dbReference type="InterPro" id="IPR043502">
    <property type="entry name" value="DNA/RNA_pol_sf"/>
</dbReference>
<dbReference type="Gene3D" id="2.40.70.10">
    <property type="entry name" value="Acid Proteases"/>
    <property type="match status" value="1"/>
</dbReference>
<feature type="region of interest" description="Disordered" evidence="1">
    <location>
        <begin position="1"/>
        <end position="22"/>
    </location>
</feature>
<proteinExistence type="predicted"/>
<dbReference type="SUPFAM" id="SSF50630">
    <property type="entry name" value="Acid proteases"/>
    <property type="match status" value="1"/>
</dbReference>
<dbReference type="Gene3D" id="3.30.70.270">
    <property type="match status" value="1"/>
</dbReference>
<dbReference type="GeneID" id="125777149"/>
<dbReference type="InterPro" id="IPR050951">
    <property type="entry name" value="Retrovirus_Pol_polyprotein"/>
</dbReference>
<accession>A0ABM3JDQ6</accession>
<dbReference type="SUPFAM" id="SSF56672">
    <property type="entry name" value="DNA/RNA polymerases"/>
    <property type="match status" value="1"/>
</dbReference>
<evidence type="ECO:0000256" key="1">
    <source>
        <dbReference type="SAM" id="MobiDB-lite"/>
    </source>
</evidence>
<evidence type="ECO:0000313" key="3">
    <source>
        <dbReference type="RefSeq" id="XP_049307359.1"/>
    </source>
</evidence>
<name>A0ABM3JDQ6_BACDO</name>
<dbReference type="RefSeq" id="XP_049307359.1">
    <property type="nucleotide sequence ID" value="XM_049451402.1"/>
</dbReference>
<dbReference type="Proteomes" id="UP001652620">
    <property type="component" value="Chromosome 3"/>
</dbReference>
<dbReference type="PANTHER" id="PTHR37984">
    <property type="entry name" value="PROTEIN CBG26694"/>
    <property type="match status" value="1"/>
</dbReference>
<dbReference type="PANTHER" id="PTHR37984:SF7">
    <property type="entry name" value="INTEGRASE CATALYTIC DOMAIN-CONTAINING PROTEIN"/>
    <property type="match status" value="1"/>
</dbReference>
<dbReference type="InterPro" id="IPR043128">
    <property type="entry name" value="Rev_trsase/Diguanyl_cyclase"/>
</dbReference>
<dbReference type="InterPro" id="IPR021109">
    <property type="entry name" value="Peptidase_aspartic_dom_sf"/>
</dbReference>
<evidence type="ECO:0000313" key="2">
    <source>
        <dbReference type="Proteomes" id="UP001652620"/>
    </source>
</evidence>
<gene>
    <name evidence="3" type="primary">LOC125777149</name>
</gene>
<keyword evidence="2" id="KW-1185">Reference proteome</keyword>
<organism evidence="2 3">
    <name type="scientific">Bactrocera dorsalis</name>
    <name type="common">Oriental fruit fly</name>
    <name type="synonym">Dacus dorsalis</name>
    <dbReference type="NCBI Taxonomy" id="27457"/>
    <lineage>
        <taxon>Eukaryota</taxon>
        <taxon>Metazoa</taxon>
        <taxon>Ecdysozoa</taxon>
        <taxon>Arthropoda</taxon>
        <taxon>Hexapoda</taxon>
        <taxon>Insecta</taxon>
        <taxon>Pterygota</taxon>
        <taxon>Neoptera</taxon>
        <taxon>Endopterygota</taxon>
        <taxon>Diptera</taxon>
        <taxon>Brachycera</taxon>
        <taxon>Muscomorpha</taxon>
        <taxon>Tephritoidea</taxon>
        <taxon>Tephritidae</taxon>
        <taxon>Bactrocera</taxon>
        <taxon>Bactrocera</taxon>
    </lineage>
</organism>